<feature type="region of interest" description="Disordered" evidence="5">
    <location>
        <begin position="518"/>
        <end position="538"/>
    </location>
</feature>
<feature type="transmembrane region" description="Helical" evidence="6">
    <location>
        <begin position="99"/>
        <end position="118"/>
    </location>
</feature>
<feature type="transmembrane region" description="Helical" evidence="6">
    <location>
        <begin position="186"/>
        <end position="206"/>
    </location>
</feature>
<dbReference type="GO" id="GO:0022857">
    <property type="term" value="F:transmembrane transporter activity"/>
    <property type="evidence" value="ECO:0007669"/>
    <property type="project" value="InterPro"/>
</dbReference>
<feature type="transmembrane region" description="Helical" evidence="6">
    <location>
        <begin position="227"/>
        <end position="244"/>
    </location>
</feature>
<feature type="transmembrane region" description="Helical" evidence="6">
    <location>
        <begin position="157"/>
        <end position="180"/>
    </location>
</feature>
<organism evidence="8 9">
    <name type="scientific">Bogoriella caseilytica</name>
    <dbReference type="NCBI Taxonomy" id="56055"/>
    <lineage>
        <taxon>Bacteria</taxon>
        <taxon>Bacillati</taxon>
        <taxon>Actinomycetota</taxon>
        <taxon>Actinomycetes</taxon>
        <taxon>Micrococcales</taxon>
        <taxon>Bogoriellaceae</taxon>
        <taxon>Bogoriella</taxon>
    </lineage>
</organism>
<dbReference type="InterPro" id="IPR011701">
    <property type="entry name" value="MFS"/>
</dbReference>
<keyword evidence="3 6" id="KW-1133">Transmembrane helix</keyword>
<feature type="transmembrane region" description="Helical" evidence="6">
    <location>
        <begin position="488"/>
        <end position="509"/>
    </location>
</feature>
<feature type="transmembrane region" description="Helical" evidence="6">
    <location>
        <begin position="357"/>
        <end position="376"/>
    </location>
</feature>
<feature type="transmembrane region" description="Helical" evidence="6">
    <location>
        <begin position="124"/>
        <end position="145"/>
    </location>
</feature>
<dbReference type="AlphaFoldDB" id="A0A3N2BBJ9"/>
<dbReference type="EMBL" id="RKHK01000001">
    <property type="protein sequence ID" value="ROR72627.1"/>
    <property type="molecule type" value="Genomic_DNA"/>
</dbReference>
<feature type="transmembrane region" description="Helical" evidence="6">
    <location>
        <begin position="250"/>
        <end position="271"/>
    </location>
</feature>
<accession>A0A3N2BBJ9</accession>
<evidence type="ECO:0000259" key="7">
    <source>
        <dbReference type="PROSITE" id="PS50850"/>
    </source>
</evidence>
<proteinExistence type="predicted"/>
<protein>
    <submittedName>
        <fullName evidence="8">MFS transporter</fullName>
    </submittedName>
</protein>
<dbReference type="Proteomes" id="UP000280668">
    <property type="component" value="Unassembled WGS sequence"/>
</dbReference>
<feature type="transmembrane region" description="Helical" evidence="6">
    <location>
        <begin position="416"/>
        <end position="444"/>
    </location>
</feature>
<feature type="transmembrane region" description="Helical" evidence="6">
    <location>
        <begin position="382"/>
        <end position="404"/>
    </location>
</feature>
<evidence type="ECO:0000256" key="3">
    <source>
        <dbReference type="ARBA" id="ARBA00022989"/>
    </source>
</evidence>
<feature type="transmembrane region" description="Helical" evidence="6">
    <location>
        <begin position="291"/>
        <end position="313"/>
    </location>
</feature>
<reference evidence="8 9" key="1">
    <citation type="submission" date="2018-11" db="EMBL/GenBank/DDBJ databases">
        <title>Sequencing the genomes of 1000 actinobacteria strains.</title>
        <authorList>
            <person name="Klenk H.-P."/>
        </authorList>
    </citation>
    <scope>NUCLEOTIDE SEQUENCE [LARGE SCALE GENOMIC DNA]</scope>
    <source>
        <strain evidence="8 9">DSM 11294</strain>
    </source>
</reference>
<evidence type="ECO:0000313" key="9">
    <source>
        <dbReference type="Proteomes" id="UP000280668"/>
    </source>
</evidence>
<dbReference type="OrthoDB" id="7375466at2"/>
<keyword evidence="2 6" id="KW-0812">Transmembrane</keyword>
<dbReference type="GO" id="GO:0005886">
    <property type="term" value="C:plasma membrane"/>
    <property type="evidence" value="ECO:0007669"/>
    <property type="project" value="UniProtKB-SubCell"/>
</dbReference>
<name>A0A3N2BBJ9_9MICO</name>
<evidence type="ECO:0000313" key="8">
    <source>
        <dbReference type="EMBL" id="ROR72627.1"/>
    </source>
</evidence>
<dbReference type="Gene3D" id="1.20.1250.20">
    <property type="entry name" value="MFS general substrate transporter like domains"/>
    <property type="match status" value="1"/>
</dbReference>
<evidence type="ECO:0000256" key="6">
    <source>
        <dbReference type="SAM" id="Phobius"/>
    </source>
</evidence>
<keyword evidence="4 6" id="KW-0472">Membrane</keyword>
<dbReference type="Pfam" id="PF07690">
    <property type="entry name" value="MFS_1"/>
    <property type="match status" value="1"/>
</dbReference>
<gene>
    <name evidence="8" type="ORF">EDD31_0984</name>
</gene>
<dbReference type="PANTHER" id="PTHR23501">
    <property type="entry name" value="MAJOR FACILITATOR SUPERFAMILY"/>
    <property type="match status" value="1"/>
</dbReference>
<evidence type="ECO:0000256" key="4">
    <source>
        <dbReference type="ARBA" id="ARBA00023136"/>
    </source>
</evidence>
<keyword evidence="9" id="KW-1185">Reference proteome</keyword>
<dbReference type="PROSITE" id="PS50850">
    <property type="entry name" value="MFS"/>
    <property type="match status" value="1"/>
</dbReference>
<evidence type="ECO:0000256" key="1">
    <source>
        <dbReference type="ARBA" id="ARBA00004651"/>
    </source>
</evidence>
<dbReference type="Gene3D" id="1.20.1720.10">
    <property type="entry name" value="Multidrug resistance protein D"/>
    <property type="match status" value="1"/>
</dbReference>
<comment type="subcellular location">
    <subcellularLocation>
        <location evidence="1">Cell membrane</location>
        <topology evidence="1">Multi-pass membrane protein</topology>
    </subcellularLocation>
</comment>
<dbReference type="PRINTS" id="PR01036">
    <property type="entry name" value="TCRTETB"/>
</dbReference>
<comment type="caution">
    <text evidence="8">The sequence shown here is derived from an EMBL/GenBank/DDBJ whole genome shotgun (WGS) entry which is preliminary data.</text>
</comment>
<dbReference type="SUPFAM" id="SSF103473">
    <property type="entry name" value="MFS general substrate transporter"/>
    <property type="match status" value="1"/>
</dbReference>
<dbReference type="PANTHER" id="PTHR23501:SF197">
    <property type="entry name" value="COMD"/>
    <property type="match status" value="1"/>
</dbReference>
<feature type="domain" description="Major facilitator superfamily (MFS) profile" evidence="7">
    <location>
        <begin position="33"/>
        <end position="514"/>
    </location>
</feature>
<evidence type="ECO:0000256" key="2">
    <source>
        <dbReference type="ARBA" id="ARBA00022692"/>
    </source>
</evidence>
<sequence>MRSGDLTERRAYAGMTPEAAAAAHQQHRQVLKVLTGLLLAMFMGSVSSLIVGNALPVIASEIGGTQRQYTWIMTAAILAQCATTPIAGKLADLYDKKRLLLGALIIFATGSLLAGFSVSPEMLIAVRVIQGVGMGSIMVLVQITISTIVPPRQRGRYNVYVGSVFAGATVSAPLIGGLIVATPGLGWRWCFWVMLPFTLIATVVLARRLQVPPSGREDAKVDWGGSVLVALAAALFLLVISFAGDSFGWVSWQSGALLAGALVAAVAFVLVERRVSEPVVPLYILGDRSTILAIIANVAMGTALFGINVLILQYFQIGRGFDPMIAGWLTLPLMGGLLITSSVTGNLVSRSGTWKRYVVGGMGLMTLGLALLGLFARQETPLWLVGVFLALVGAGLGATMQNMLVAVQNSNTLGDVGAATATVTFFRTLGGAAGIQVLGVLYALRVADIAGEELSDRGISGVDVSSLDLSQLPARATEAVRLAYGDGVGLPFLVAAGAALVGLIAASFMRATRLRSSWKDPLPSRDASKTAAKAPGEG</sequence>
<feature type="transmembrane region" description="Helical" evidence="6">
    <location>
        <begin position="33"/>
        <end position="57"/>
    </location>
</feature>
<dbReference type="RefSeq" id="WP_123303164.1">
    <property type="nucleotide sequence ID" value="NZ_RKHK01000001.1"/>
</dbReference>
<evidence type="ECO:0000256" key="5">
    <source>
        <dbReference type="SAM" id="MobiDB-lite"/>
    </source>
</evidence>
<feature type="transmembrane region" description="Helical" evidence="6">
    <location>
        <begin position="325"/>
        <end position="345"/>
    </location>
</feature>
<dbReference type="InterPro" id="IPR020846">
    <property type="entry name" value="MFS_dom"/>
</dbReference>
<feature type="transmembrane region" description="Helical" evidence="6">
    <location>
        <begin position="69"/>
        <end position="87"/>
    </location>
</feature>
<dbReference type="InterPro" id="IPR036259">
    <property type="entry name" value="MFS_trans_sf"/>
</dbReference>